<sequence>MSDAFDMSLDDLIKESKKLASGGNSRGRGRYSRSGPARWDSNRSGNRPAPYSMEKAPESKWKHDLYSMNSMPMSSSIGRGTMLYISNLDYDVSNEDIKQLFSEVGDIKRYSIHYDKSGRSKGTAEVVFTRREDALAAMQNYNNVHLDGKPMRIEAVGMNILKPSAGMSIKVGFVKPIGARKSGHGSGGSGRWPRGGQGQGRARRQLGGRGGSTTLSVEALDADLDKYHLEKMETN</sequence>
<organism evidence="1 2">
    <name type="scientific">Dioscorea alata</name>
    <name type="common">Purple yam</name>
    <dbReference type="NCBI Taxonomy" id="55571"/>
    <lineage>
        <taxon>Eukaryota</taxon>
        <taxon>Viridiplantae</taxon>
        <taxon>Streptophyta</taxon>
        <taxon>Embryophyta</taxon>
        <taxon>Tracheophyta</taxon>
        <taxon>Spermatophyta</taxon>
        <taxon>Magnoliopsida</taxon>
        <taxon>Liliopsida</taxon>
        <taxon>Dioscoreales</taxon>
        <taxon>Dioscoreaceae</taxon>
        <taxon>Dioscorea</taxon>
    </lineage>
</organism>
<proteinExistence type="predicted"/>
<dbReference type="Proteomes" id="UP000827976">
    <property type="component" value="Chromosome 12"/>
</dbReference>
<protein>
    <submittedName>
        <fullName evidence="1">RRM motif-containing protein</fullName>
    </submittedName>
</protein>
<accession>A0ACB7V398</accession>
<comment type="caution">
    <text evidence="1">The sequence shown here is derived from an EMBL/GenBank/DDBJ whole genome shotgun (WGS) entry which is preliminary data.</text>
</comment>
<evidence type="ECO:0000313" key="2">
    <source>
        <dbReference type="Proteomes" id="UP000827976"/>
    </source>
</evidence>
<name>A0ACB7V398_DIOAL</name>
<dbReference type="EMBL" id="CM037022">
    <property type="protein sequence ID" value="KAH7667811.1"/>
    <property type="molecule type" value="Genomic_DNA"/>
</dbReference>
<gene>
    <name evidence="1" type="ORF">IHE45_12G084700</name>
</gene>
<keyword evidence="2" id="KW-1185">Reference proteome</keyword>
<reference evidence="2" key="1">
    <citation type="journal article" date="2022" name="Nat. Commun.">
        <title>Chromosome evolution and the genetic basis of agronomically important traits in greater yam.</title>
        <authorList>
            <person name="Bredeson J.V."/>
            <person name="Lyons J.B."/>
            <person name="Oniyinde I.O."/>
            <person name="Okereke N.R."/>
            <person name="Kolade O."/>
            <person name="Nnabue I."/>
            <person name="Nwadili C.O."/>
            <person name="Hribova E."/>
            <person name="Parker M."/>
            <person name="Nwogha J."/>
            <person name="Shu S."/>
            <person name="Carlson J."/>
            <person name="Kariba R."/>
            <person name="Muthemba S."/>
            <person name="Knop K."/>
            <person name="Barton G.J."/>
            <person name="Sherwood A.V."/>
            <person name="Lopez-Montes A."/>
            <person name="Asiedu R."/>
            <person name="Jamnadass R."/>
            <person name="Muchugi A."/>
            <person name="Goodstein D."/>
            <person name="Egesi C.N."/>
            <person name="Featherston J."/>
            <person name="Asfaw A."/>
            <person name="Simpson G.G."/>
            <person name="Dolezel J."/>
            <person name="Hendre P.S."/>
            <person name="Van Deynze A."/>
            <person name="Kumar P.L."/>
            <person name="Obidiegwu J.E."/>
            <person name="Bhattacharjee R."/>
            <person name="Rokhsar D.S."/>
        </authorList>
    </citation>
    <scope>NUCLEOTIDE SEQUENCE [LARGE SCALE GENOMIC DNA]</scope>
    <source>
        <strain evidence="2">cv. TDa95/00328</strain>
    </source>
</reference>
<evidence type="ECO:0000313" key="1">
    <source>
        <dbReference type="EMBL" id="KAH7667811.1"/>
    </source>
</evidence>